<evidence type="ECO:0000313" key="4">
    <source>
        <dbReference type="Proteomes" id="UP000759131"/>
    </source>
</evidence>
<name>A0A7R9Q8J7_9ACAR</name>
<dbReference type="AlphaFoldDB" id="A0A7R9Q8J7"/>
<dbReference type="PANTHER" id="PTHR11161:SF0">
    <property type="entry name" value="O-ACYLTRANSFERASE LIKE PROTEIN"/>
    <property type="match status" value="1"/>
</dbReference>
<proteinExistence type="predicted"/>
<keyword evidence="4" id="KW-1185">Reference proteome</keyword>
<evidence type="ECO:0000256" key="2">
    <source>
        <dbReference type="SAM" id="Phobius"/>
    </source>
</evidence>
<reference evidence="3" key="1">
    <citation type="submission" date="2020-11" db="EMBL/GenBank/DDBJ databases">
        <authorList>
            <person name="Tran Van P."/>
        </authorList>
    </citation>
    <scope>NUCLEOTIDE SEQUENCE</scope>
</reference>
<feature type="transmembrane region" description="Helical" evidence="2">
    <location>
        <begin position="112"/>
        <end position="133"/>
    </location>
</feature>
<dbReference type="InterPro" id="IPR052728">
    <property type="entry name" value="O2_lipid_transport_reg"/>
</dbReference>
<feature type="transmembrane region" description="Helical" evidence="2">
    <location>
        <begin position="145"/>
        <end position="165"/>
    </location>
</feature>
<feature type="region of interest" description="Disordered" evidence="1">
    <location>
        <begin position="217"/>
        <end position="240"/>
    </location>
</feature>
<feature type="transmembrane region" description="Helical" evidence="2">
    <location>
        <begin position="177"/>
        <end position="198"/>
    </location>
</feature>
<feature type="non-terminal residue" evidence="3">
    <location>
        <position position="332"/>
    </location>
</feature>
<keyword evidence="2" id="KW-0472">Membrane</keyword>
<accession>A0A7R9Q8J7</accession>
<dbReference type="PANTHER" id="PTHR11161">
    <property type="entry name" value="O-ACYLTRANSFERASE"/>
    <property type="match status" value="1"/>
</dbReference>
<protein>
    <submittedName>
        <fullName evidence="3">Uncharacterized protein</fullName>
    </submittedName>
</protein>
<organism evidence="3">
    <name type="scientific">Medioppia subpectinata</name>
    <dbReference type="NCBI Taxonomy" id="1979941"/>
    <lineage>
        <taxon>Eukaryota</taxon>
        <taxon>Metazoa</taxon>
        <taxon>Ecdysozoa</taxon>
        <taxon>Arthropoda</taxon>
        <taxon>Chelicerata</taxon>
        <taxon>Arachnida</taxon>
        <taxon>Acari</taxon>
        <taxon>Acariformes</taxon>
        <taxon>Sarcoptiformes</taxon>
        <taxon>Oribatida</taxon>
        <taxon>Brachypylina</taxon>
        <taxon>Oppioidea</taxon>
        <taxon>Oppiidae</taxon>
        <taxon>Medioppia</taxon>
    </lineage>
</organism>
<evidence type="ECO:0000313" key="3">
    <source>
        <dbReference type="EMBL" id="CAD7636372.1"/>
    </source>
</evidence>
<dbReference type="EMBL" id="OC873298">
    <property type="protein sequence ID" value="CAD7636372.1"/>
    <property type="molecule type" value="Genomic_DNA"/>
</dbReference>
<feature type="compositionally biased region" description="Basic and acidic residues" evidence="1">
    <location>
        <begin position="217"/>
        <end position="230"/>
    </location>
</feature>
<feature type="transmembrane region" description="Helical" evidence="2">
    <location>
        <begin position="32"/>
        <end position="50"/>
    </location>
</feature>
<keyword evidence="2" id="KW-1133">Transmembrane helix</keyword>
<dbReference type="Proteomes" id="UP000759131">
    <property type="component" value="Unassembled WGS sequence"/>
</dbReference>
<feature type="transmembrane region" description="Helical" evidence="2">
    <location>
        <begin position="82"/>
        <end position="100"/>
    </location>
</feature>
<dbReference type="EMBL" id="CAJPIZ010018723">
    <property type="protein sequence ID" value="CAG2116660.1"/>
    <property type="molecule type" value="Genomic_DNA"/>
</dbReference>
<sequence length="332" mass="37152">CLVHTWFMSADFQLHILSFFAILALSKAKGFGVMLCTGLILCGIAIPSAVNLKTNGPPMPMPFEEPDLDQFYRDLNTQYHPTYNHLSTYFIGVLVGYLLTRSNDLRLSWPSNTILWLVLPVCTLSATFATYLWTGLEWEYSKATAAAYSGLHRFVYILAYAWLAIYCSANSKSNFNIYSTGGVILYSMCLSLILYLLFESCWSNVLSLALKKKRMDKTDDKQKDVTEETKTNGGGKQSQIFSHKLNGKSIEAEYNISRHMDTNNNSNHNNKKSHWKAYSGAGNALPEYRVRSMAGAGSVYIDVGHVGHDSQPINAHINQSFNAYQTAGNTKL</sequence>
<dbReference type="OrthoDB" id="118951at2759"/>
<keyword evidence="2" id="KW-0812">Transmembrane</keyword>
<gene>
    <name evidence="3" type="ORF">OSB1V03_LOCUS16619</name>
</gene>
<evidence type="ECO:0000256" key="1">
    <source>
        <dbReference type="SAM" id="MobiDB-lite"/>
    </source>
</evidence>